<dbReference type="GO" id="GO:0004722">
    <property type="term" value="F:protein serine/threonine phosphatase activity"/>
    <property type="evidence" value="ECO:0007669"/>
    <property type="project" value="UniProtKB-EC"/>
</dbReference>
<dbReference type="Gene3D" id="3.60.40.10">
    <property type="entry name" value="PPM-type phosphatase domain"/>
    <property type="match status" value="1"/>
</dbReference>
<evidence type="ECO:0000313" key="2">
    <source>
        <dbReference type="EMBL" id="VEU61071.1"/>
    </source>
</evidence>
<dbReference type="EC" id="3.1.3.16" evidence="2"/>
<accession>A0A449AA20</accession>
<dbReference type="InterPro" id="IPR036457">
    <property type="entry name" value="PPM-type-like_dom_sf"/>
</dbReference>
<dbReference type="EMBL" id="LR214970">
    <property type="protein sequence ID" value="VEU61071.1"/>
    <property type="molecule type" value="Genomic_DNA"/>
</dbReference>
<organism evidence="2 3">
    <name type="scientific">Mycoplasmopsis bovigenitalium</name>
    <dbReference type="NCBI Taxonomy" id="2112"/>
    <lineage>
        <taxon>Bacteria</taxon>
        <taxon>Bacillati</taxon>
        <taxon>Mycoplasmatota</taxon>
        <taxon>Mycoplasmoidales</taxon>
        <taxon>Metamycoplasmataceae</taxon>
        <taxon>Mycoplasmopsis</taxon>
    </lineage>
</organism>
<keyword evidence="2" id="KW-0378">Hydrolase</keyword>
<dbReference type="RefSeq" id="WP_129687884.1">
    <property type="nucleotide sequence ID" value="NZ_LR214970.1"/>
</dbReference>
<dbReference type="AlphaFoldDB" id="A0A449AA20"/>
<name>A0A449AA20_9BACT</name>
<reference evidence="2 3" key="1">
    <citation type="submission" date="2019-01" db="EMBL/GenBank/DDBJ databases">
        <authorList>
            <consortium name="Pathogen Informatics"/>
        </authorList>
    </citation>
    <scope>NUCLEOTIDE SEQUENCE [LARGE SCALE GENOMIC DNA]</scope>
    <source>
        <strain evidence="2 3">NCTC10122</strain>
    </source>
</reference>
<dbReference type="SUPFAM" id="SSF81606">
    <property type="entry name" value="PP2C-like"/>
    <property type="match status" value="1"/>
</dbReference>
<dbReference type="Proteomes" id="UP000290942">
    <property type="component" value="Chromosome"/>
</dbReference>
<evidence type="ECO:0000259" key="1">
    <source>
        <dbReference type="PROSITE" id="PS51746"/>
    </source>
</evidence>
<dbReference type="Pfam" id="PF13672">
    <property type="entry name" value="PP2C_2"/>
    <property type="match status" value="1"/>
</dbReference>
<gene>
    <name evidence="2" type="primary">stp</name>
    <name evidence="2" type="ORF">NCTC10122_00663</name>
</gene>
<evidence type="ECO:0000313" key="3">
    <source>
        <dbReference type="Proteomes" id="UP000290942"/>
    </source>
</evidence>
<proteinExistence type="predicted"/>
<dbReference type="CDD" id="cd00143">
    <property type="entry name" value="PP2Cc"/>
    <property type="match status" value="1"/>
</dbReference>
<dbReference type="PANTHER" id="PTHR47992">
    <property type="entry name" value="PROTEIN PHOSPHATASE"/>
    <property type="match status" value="1"/>
</dbReference>
<dbReference type="PROSITE" id="PS51746">
    <property type="entry name" value="PPM_2"/>
    <property type="match status" value="1"/>
</dbReference>
<dbReference type="InterPro" id="IPR001932">
    <property type="entry name" value="PPM-type_phosphatase-like_dom"/>
</dbReference>
<protein>
    <submittedName>
        <fullName evidence="2">Serine/threonine phosphatase stp</fullName>
        <ecNumber evidence="2">3.1.3.16</ecNumber>
    </submittedName>
</protein>
<feature type="domain" description="PPM-type phosphatase" evidence="1">
    <location>
        <begin position="3"/>
        <end position="249"/>
    </location>
</feature>
<dbReference type="InterPro" id="IPR015655">
    <property type="entry name" value="PP2C"/>
</dbReference>
<dbReference type="SMART" id="SM00332">
    <property type="entry name" value="PP2Cc"/>
    <property type="match status" value="1"/>
</dbReference>
<sequence length="256" mass="28438">MNNLAELSVVGNVRMENEDRAAALNKNTTSMLIICDGMGGHYGGSYASSITVNTLKNAFNSQIPLKNDSIEEYANWFKQNIDKARAEMKKLGEHDEAQLDMGTTVAAAIFDTEKKFFYVFNIGDSRTYILTVNGDLVQISIDHNLLNRLIREEGMPEAKAKKIKHNTALTSALGPQKKTKIEVFDISNDIDKIYSVLCTSDGVHGFVDKPSIELTLKREKNAQKTAEELVKLALENRSTDNASVAYSIINSPKWSK</sequence>
<dbReference type="SMART" id="SM00331">
    <property type="entry name" value="PP2C_SIG"/>
    <property type="match status" value="1"/>
</dbReference>